<dbReference type="InterPro" id="IPR036388">
    <property type="entry name" value="WH-like_DNA-bd_sf"/>
</dbReference>
<dbReference type="SUPFAM" id="SSF53335">
    <property type="entry name" value="S-adenosyl-L-methionine-dependent methyltransferases"/>
    <property type="match status" value="1"/>
</dbReference>
<dbReference type="EMBL" id="MLAW01000026">
    <property type="protein sequence ID" value="OJJ24765.1"/>
    <property type="molecule type" value="Genomic_DNA"/>
</dbReference>
<dbReference type="InterPro" id="IPR001077">
    <property type="entry name" value="COMT_C"/>
</dbReference>
<keyword evidence="8" id="KW-1185">Reference proteome</keyword>
<proteinExistence type="predicted"/>
<dbReference type="PANTHER" id="PTHR43712">
    <property type="entry name" value="PUTATIVE (AFU_ORTHOLOGUE AFUA_4G14580)-RELATED"/>
    <property type="match status" value="1"/>
</dbReference>
<dbReference type="Pfam" id="PF00891">
    <property type="entry name" value="Methyltransf_2"/>
    <property type="match status" value="1"/>
</dbReference>
<gene>
    <name evidence="7" type="ORF">BI308_15140</name>
</gene>
<evidence type="ECO:0000256" key="2">
    <source>
        <dbReference type="ARBA" id="ARBA00022679"/>
    </source>
</evidence>
<evidence type="ECO:0000313" key="8">
    <source>
        <dbReference type="Proteomes" id="UP000183940"/>
    </source>
</evidence>
<evidence type="ECO:0000256" key="3">
    <source>
        <dbReference type="ARBA" id="ARBA00022691"/>
    </source>
</evidence>
<dbReference type="GO" id="GO:0046983">
    <property type="term" value="F:protein dimerization activity"/>
    <property type="evidence" value="ECO:0007669"/>
    <property type="project" value="InterPro"/>
</dbReference>
<evidence type="ECO:0000313" key="7">
    <source>
        <dbReference type="EMBL" id="OJJ24765.1"/>
    </source>
</evidence>
<dbReference type="InterPro" id="IPR016461">
    <property type="entry name" value="COMT-like"/>
</dbReference>
<dbReference type="Gene3D" id="3.40.50.150">
    <property type="entry name" value="Vaccinia Virus protein VP39"/>
    <property type="match status" value="1"/>
</dbReference>
<keyword evidence="1" id="KW-0489">Methyltransferase</keyword>
<dbReference type="PIRSF" id="PIRSF005739">
    <property type="entry name" value="O-mtase"/>
    <property type="match status" value="1"/>
</dbReference>
<reference evidence="7" key="1">
    <citation type="submission" date="2016-10" db="EMBL/GenBank/DDBJ databases">
        <title>CRISPR-Cas defence system in Roseofilum reptotaenium: evidence of a bacteriophage-cyanobacterium arms race in the coral black band disease.</title>
        <authorList>
            <person name="Buerger P."/>
            <person name="Wood-Charlson E.M."/>
            <person name="Weynberg K.D."/>
            <person name="Willis B."/>
            <person name="Van Oppen M.J."/>
        </authorList>
    </citation>
    <scope>NUCLEOTIDE SEQUENCE [LARGE SCALE GENOMIC DNA]</scope>
    <source>
        <strain evidence="7">AO1-A</strain>
    </source>
</reference>
<dbReference type="AlphaFoldDB" id="A0A1L9QQ14"/>
<evidence type="ECO:0000259" key="6">
    <source>
        <dbReference type="Pfam" id="PF08100"/>
    </source>
</evidence>
<accession>A0A1L9QQ14</accession>
<dbReference type="Proteomes" id="UP000183940">
    <property type="component" value="Unassembled WGS sequence"/>
</dbReference>
<comment type="caution">
    <text evidence="7">The sequence shown here is derived from an EMBL/GenBank/DDBJ whole genome shotgun (WGS) entry which is preliminary data.</text>
</comment>
<dbReference type="InterPro" id="IPR036390">
    <property type="entry name" value="WH_DNA-bd_sf"/>
</dbReference>
<name>A0A1L9QQ14_9CYAN</name>
<organism evidence="7 8">
    <name type="scientific">Roseofilum reptotaenium AO1-A</name>
    <dbReference type="NCBI Taxonomy" id="1925591"/>
    <lineage>
        <taxon>Bacteria</taxon>
        <taxon>Bacillati</taxon>
        <taxon>Cyanobacteriota</taxon>
        <taxon>Cyanophyceae</taxon>
        <taxon>Desertifilales</taxon>
        <taxon>Desertifilaceae</taxon>
        <taxon>Roseofilum</taxon>
    </lineage>
</organism>
<dbReference type="Pfam" id="PF08100">
    <property type="entry name" value="Dimerisation"/>
    <property type="match status" value="1"/>
</dbReference>
<feature type="active site" description="Proton acceptor" evidence="4">
    <location>
        <position position="244"/>
    </location>
</feature>
<evidence type="ECO:0000259" key="5">
    <source>
        <dbReference type="Pfam" id="PF00891"/>
    </source>
</evidence>
<dbReference type="SUPFAM" id="SSF46785">
    <property type="entry name" value="Winged helix' DNA-binding domain"/>
    <property type="match status" value="1"/>
</dbReference>
<protein>
    <submittedName>
        <fullName evidence="7">Uncharacterized protein</fullName>
    </submittedName>
</protein>
<evidence type="ECO:0000256" key="4">
    <source>
        <dbReference type="PIRSR" id="PIRSR005739-1"/>
    </source>
</evidence>
<dbReference type="InterPro" id="IPR029063">
    <property type="entry name" value="SAM-dependent_MTases_sf"/>
</dbReference>
<dbReference type="STRING" id="1925591.BI308_15140"/>
<feature type="domain" description="O-methyltransferase C-terminal" evidence="5">
    <location>
        <begin position="134"/>
        <end position="322"/>
    </location>
</feature>
<dbReference type="PROSITE" id="PS51683">
    <property type="entry name" value="SAM_OMT_II"/>
    <property type="match status" value="1"/>
</dbReference>
<keyword evidence="3" id="KW-0949">S-adenosyl-L-methionine</keyword>
<dbReference type="GO" id="GO:0008171">
    <property type="term" value="F:O-methyltransferase activity"/>
    <property type="evidence" value="ECO:0007669"/>
    <property type="project" value="InterPro"/>
</dbReference>
<evidence type="ECO:0000256" key="1">
    <source>
        <dbReference type="ARBA" id="ARBA00022603"/>
    </source>
</evidence>
<sequence>MIPYQQMFCLLDYRIVSHFTEACISLGVFDHLATHSLSVSELAERSGTHQRSLHRCLRGLAHFDLFALEPDANPSRSMVSLTDVSQHLVLNSEFSLRPWHHFCQLAQSRKHEQRRTLWKELLQTGKSIYQLGRDRLFYDYLREHQDLAAAFDRAMESMSRVEIRDILQGFDFSQSQQIAEIAGGNGALITGILEKYEGIQGQLFDVPDTIARVSVRPRLQAIGVDMQVTLPDIPGDGILKRILHSYSDEQALTILTHVRQAMHAGNKLYIFELIEDDQVRNPYIGIKNLQMLLVHGAPGASGGPGERTQFEFASLLESAGFELVNIQPLSSIDAIVAVYP</sequence>
<feature type="domain" description="O-methyltransferase dimerisation" evidence="6">
    <location>
        <begin position="10"/>
        <end position="89"/>
    </location>
</feature>
<dbReference type="GO" id="GO:0032259">
    <property type="term" value="P:methylation"/>
    <property type="evidence" value="ECO:0007669"/>
    <property type="project" value="UniProtKB-KW"/>
</dbReference>
<dbReference type="Gene3D" id="1.10.287.1350">
    <property type="match status" value="1"/>
</dbReference>
<keyword evidence="2" id="KW-0808">Transferase</keyword>
<dbReference type="PANTHER" id="PTHR43712:SF2">
    <property type="entry name" value="O-METHYLTRANSFERASE CICE"/>
    <property type="match status" value="1"/>
</dbReference>
<dbReference type="InterPro" id="IPR012967">
    <property type="entry name" value="COMT_dimerisation"/>
</dbReference>
<dbReference type="Gene3D" id="1.10.10.10">
    <property type="entry name" value="Winged helix-like DNA-binding domain superfamily/Winged helix DNA-binding domain"/>
    <property type="match status" value="1"/>
</dbReference>